<feature type="region of interest" description="Disordered" evidence="1">
    <location>
        <begin position="202"/>
        <end position="231"/>
    </location>
</feature>
<gene>
    <name evidence="3" type="ordered locus">Fleli_2547</name>
</gene>
<dbReference type="KEGG" id="fli:Fleli_2547"/>
<feature type="compositionally biased region" description="Basic and acidic residues" evidence="1">
    <location>
        <begin position="62"/>
        <end position="133"/>
    </location>
</feature>
<dbReference type="OrthoDB" id="956918at2"/>
<organism evidence="3 4">
    <name type="scientific">Bernardetia litoralis (strain ATCC 23117 / DSM 6794 / NBRC 15988 / NCIMB 1366 / Fx l1 / Sio-4)</name>
    <name type="common">Flexibacter litoralis</name>
    <dbReference type="NCBI Taxonomy" id="880071"/>
    <lineage>
        <taxon>Bacteria</taxon>
        <taxon>Pseudomonadati</taxon>
        <taxon>Bacteroidota</taxon>
        <taxon>Cytophagia</taxon>
        <taxon>Cytophagales</taxon>
        <taxon>Bernardetiaceae</taxon>
        <taxon>Bernardetia</taxon>
    </lineage>
</organism>
<dbReference type="HOGENOM" id="CLU_1198354_0_0_10"/>
<evidence type="ECO:0000256" key="1">
    <source>
        <dbReference type="SAM" id="MobiDB-lite"/>
    </source>
</evidence>
<reference evidence="4" key="1">
    <citation type="submission" date="2012-06" db="EMBL/GenBank/DDBJ databases">
        <title>The complete genome of Flexibacter litoralis DSM 6794.</title>
        <authorList>
            <person name="Lucas S."/>
            <person name="Copeland A."/>
            <person name="Lapidus A."/>
            <person name="Glavina del Rio T."/>
            <person name="Dalin E."/>
            <person name="Tice H."/>
            <person name="Bruce D."/>
            <person name="Goodwin L."/>
            <person name="Pitluck S."/>
            <person name="Peters L."/>
            <person name="Ovchinnikova G."/>
            <person name="Lu M."/>
            <person name="Kyrpides N."/>
            <person name="Mavromatis K."/>
            <person name="Ivanova N."/>
            <person name="Brettin T."/>
            <person name="Detter J.C."/>
            <person name="Han C."/>
            <person name="Larimer F."/>
            <person name="Land M."/>
            <person name="Hauser L."/>
            <person name="Markowitz V."/>
            <person name="Cheng J.-F."/>
            <person name="Hugenholtz P."/>
            <person name="Woyke T."/>
            <person name="Wu D."/>
            <person name="Spring S."/>
            <person name="Lang E."/>
            <person name="Kopitz M."/>
            <person name="Brambilla E."/>
            <person name="Klenk H.-P."/>
            <person name="Eisen J.A."/>
        </authorList>
    </citation>
    <scope>NUCLEOTIDE SEQUENCE [LARGE SCALE GENOMIC DNA]</scope>
    <source>
        <strain evidence="4">ATCC 23117 / DSM 6794 / NBRC 15988 / NCIMB 1366 / Sio-4</strain>
    </source>
</reference>
<evidence type="ECO:0000256" key="2">
    <source>
        <dbReference type="SAM" id="SignalP"/>
    </source>
</evidence>
<proteinExistence type="predicted"/>
<dbReference type="AlphaFoldDB" id="I4ALS7"/>
<protein>
    <recommendedName>
        <fullName evidence="5">P pilus assembly/Cpx signaling pathway, periplasmic inhibitor/zinc-resistance associated protein</fullName>
    </recommendedName>
</protein>
<feature type="region of interest" description="Disordered" evidence="1">
    <location>
        <begin position="62"/>
        <end position="135"/>
    </location>
</feature>
<evidence type="ECO:0008006" key="5">
    <source>
        <dbReference type="Google" id="ProtNLM"/>
    </source>
</evidence>
<evidence type="ECO:0000313" key="3">
    <source>
        <dbReference type="EMBL" id="AFM04912.1"/>
    </source>
</evidence>
<dbReference type="EMBL" id="CP003345">
    <property type="protein sequence ID" value="AFM04912.1"/>
    <property type="molecule type" value="Genomic_DNA"/>
</dbReference>
<feature type="compositionally biased region" description="Basic residues" evidence="1">
    <location>
        <begin position="206"/>
        <end position="218"/>
    </location>
</feature>
<keyword evidence="4" id="KW-1185">Reference proteome</keyword>
<dbReference type="RefSeq" id="WP_014798349.1">
    <property type="nucleotide sequence ID" value="NC_018018.1"/>
</dbReference>
<dbReference type="STRING" id="880071.Fleli_2547"/>
<sequence length="231" mass="26401" precursor="true">MKVIKKIALLSLALFFTFSVSTYAQKHGGKHGKHHNQEEKLEKMKTELGLSDTQVEQIKALHEKQKEESKDLRKEAREGNEESRAKMKANRAEFKAEMEKILTPEQRQKAEALRAEHKDPNNRAEKRVEKMKTELSLNDAQATKVKAALVTEMTKMQALKEAAGEEKVDKSERKALKTAFETELKSILSDEQFTKYEAIKAEKKAKQGKHKKGKKGHRKGEVKENNSPVKH</sequence>
<keyword evidence="2" id="KW-0732">Signal</keyword>
<feature type="chain" id="PRO_5003686039" description="P pilus assembly/Cpx signaling pathway, periplasmic inhibitor/zinc-resistance associated protein" evidence="2">
    <location>
        <begin position="25"/>
        <end position="231"/>
    </location>
</feature>
<name>I4ALS7_BERLS</name>
<evidence type="ECO:0000313" key="4">
    <source>
        <dbReference type="Proteomes" id="UP000006054"/>
    </source>
</evidence>
<dbReference type="Proteomes" id="UP000006054">
    <property type="component" value="Chromosome"/>
</dbReference>
<feature type="signal peptide" evidence="2">
    <location>
        <begin position="1"/>
        <end position="24"/>
    </location>
</feature>
<dbReference type="eggNOG" id="COG3678">
    <property type="taxonomic scope" value="Bacteria"/>
</dbReference>
<accession>I4ALS7</accession>
<dbReference type="Gene3D" id="1.20.120.1490">
    <property type="match status" value="2"/>
</dbReference>